<proteinExistence type="inferred from homology"/>
<reference evidence="12 13" key="1">
    <citation type="submission" date="2016-08" db="EMBL/GenBank/DDBJ databases">
        <title>A Parts List for Fungal Cellulosomes Revealed by Comparative Genomics.</title>
        <authorList>
            <consortium name="DOE Joint Genome Institute"/>
            <person name="Haitjema C.H."/>
            <person name="Gilmore S.P."/>
            <person name="Henske J.K."/>
            <person name="Solomon K.V."/>
            <person name="De Groot R."/>
            <person name="Kuo A."/>
            <person name="Mondo S.J."/>
            <person name="Salamov A.A."/>
            <person name="Labutti K."/>
            <person name="Zhao Z."/>
            <person name="Chiniquy J."/>
            <person name="Barry K."/>
            <person name="Brewer H.M."/>
            <person name="Purvine S.O."/>
            <person name="Wright A.T."/>
            <person name="Boxma B."/>
            <person name="Van Alen T."/>
            <person name="Hackstein J.H."/>
            <person name="Baker S.E."/>
            <person name="Grigoriev I.V."/>
            <person name="O'Malley M.A."/>
        </authorList>
    </citation>
    <scope>NUCLEOTIDE SEQUENCE [LARGE SCALE GENOMIC DNA]</scope>
    <source>
        <strain evidence="12 13">S4</strain>
    </source>
</reference>
<keyword evidence="10" id="KW-0234">DNA repair</keyword>
<dbReference type="GO" id="GO:0003697">
    <property type="term" value="F:single-stranded DNA binding"/>
    <property type="evidence" value="ECO:0007669"/>
    <property type="project" value="TreeGrafter"/>
</dbReference>
<evidence type="ECO:0000256" key="2">
    <source>
        <dbReference type="ARBA" id="ARBA00004286"/>
    </source>
</evidence>
<evidence type="ECO:0000313" key="13">
    <source>
        <dbReference type="Proteomes" id="UP000193944"/>
    </source>
</evidence>
<dbReference type="GO" id="GO:0005634">
    <property type="term" value="C:nucleus"/>
    <property type="evidence" value="ECO:0007669"/>
    <property type="project" value="UniProtKB-SubCell"/>
</dbReference>
<evidence type="ECO:0000256" key="11">
    <source>
        <dbReference type="ARBA" id="ARBA00023242"/>
    </source>
</evidence>
<dbReference type="SUPFAM" id="SSF52540">
    <property type="entry name" value="P-loop containing nucleoside triphosphate hydrolases"/>
    <property type="match status" value="1"/>
</dbReference>
<dbReference type="EMBL" id="MCFG01000412">
    <property type="protein sequence ID" value="ORX70372.1"/>
    <property type="molecule type" value="Genomic_DNA"/>
</dbReference>
<comment type="similarity">
    <text evidence="3">Belongs to the SMC family. SMC6 subfamily.</text>
</comment>
<comment type="caution">
    <text evidence="12">The sequence shown here is derived from an EMBL/GenBank/DDBJ whole genome shotgun (WGS) entry which is preliminary data.</text>
</comment>
<evidence type="ECO:0000256" key="3">
    <source>
        <dbReference type="ARBA" id="ARBA00006793"/>
    </source>
</evidence>
<organism evidence="12 13">
    <name type="scientific">Anaeromyces robustus</name>
    <dbReference type="NCBI Taxonomy" id="1754192"/>
    <lineage>
        <taxon>Eukaryota</taxon>
        <taxon>Fungi</taxon>
        <taxon>Fungi incertae sedis</taxon>
        <taxon>Chytridiomycota</taxon>
        <taxon>Chytridiomycota incertae sedis</taxon>
        <taxon>Neocallimastigomycetes</taxon>
        <taxon>Neocallimastigales</taxon>
        <taxon>Neocallimastigaceae</taxon>
        <taxon>Anaeromyces</taxon>
    </lineage>
</organism>
<keyword evidence="13" id="KW-1185">Reference proteome</keyword>
<sequence length="154" mass="18102">MKKWYMFRIFISMRAKSIFSELLLRRGYKGSLKFFHTNHQLVLKVQIEDQALVKASGNETYEKDPKSLSGGEKSFSTICLLLSLWETMGCPIRGLDEFDVFMDAVNRRISMKMLIESARDTAQTQYIMITPQDMRYIFISKIKIYIINFLILNY</sequence>
<dbReference type="PANTHER" id="PTHR19306">
    <property type="entry name" value="STRUCTURAL MAINTENANCE OF CHROMOSOMES 5,6 SMC5, SMC6"/>
    <property type="match status" value="1"/>
</dbReference>
<name>A0A1Y1WA94_9FUNG</name>
<dbReference type="GO" id="GO:0000724">
    <property type="term" value="P:double-strand break repair via homologous recombination"/>
    <property type="evidence" value="ECO:0007669"/>
    <property type="project" value="TreeGrafter"/>
</dbReference>
<evidence type="ECO:0000256" key="7">
    <source>
        <dbReference type="ARBA" id="ARBA00022840"/>
    </source>
</evidence>
<evidence type="ECO:0000256" key="10">
    <source>
        <dbReference type="ARBA" id="ARBA00023204"/>
    </source>
</evidence>
<dbReference type="STRING" id="1754192.A0A1Y1WA94"/>
<evidence type="ECO:0000256" key="5">
    <source>
        <dbReference type="ARBA" id="ARBA00022741"/>
    </source>
</evidence>
<keyword evidence="4" id="KW-0158">Chromosome</keyword>
<reference evidence="12 13" key="2">
    <citation type="submission" date="2016-08" db="EMBL/GenBank/DDBJ databases">
        <title>Pervasive Adenine N6-methylation of Active Genes in Fungi.</title>
        <authorList>
            <consortium name="DOE Joint Genome Institute"/>
            <person name="Mondo S.J."/>
            <person name="Dannebaum R.O."/>
            <person name="Kuo R.C."/>
            <person name="Labutti K."/>
            <person name="Haridas S."/>
            <person name="Kuo A."/>
            <person name="Salamov A."/>
            <person name="Ahrendt S.R."/>
            <person name="Lipzen A."/>
            <person name="Sullivan W."/>
            <person name="Andreopoulos W.B."/>
            <person name="Clum A."/>
            <person name="Lindquist E."/>
            <person name="Daum C."/>
            <person name="Ramamoorthy G.K."/>
            <person name="Gryganskyi A."/>
            <person name="Culley D."/>
            <person name="Magnuson J.K."/>
            <person name="James T.Y."/>
            <person name="O'Malley M.A."/>
            <person name="Stajich J.E."/>
            <person name="Spatafora J.W."/>
            <person name="Visel A."/>
            <person name="Grigoriev I.V."/>
        </authorList>
    </citation>
    <scope>NUCLEOTIDE SEQUENCE [LARGE SCALE GENOMIC DNA]</scope>
    <source>
        <strain evidence="12 13">S4</strain>
    </source>
</reference>
<keyword evidence="8" id="KW-0175">Coiled coil</keyword>
<dbReference type="Proteomes" id="UP000193944">
    <property type="component" value="Unassembled WGS sequence"/>
</dbReference>
<keyword evidence="6" id="KW-0227">DNA damage</keyword>
<dbReference type="GO" id="GO:0030915">
    <property type="term" value="C:Smc5-Smc6 complex"/>
    <property type="evidence" value="ECO:0007669"/>
    <property type="project" value="TreeGrafter"/>
</dbReference>
<gene>
    <name evidence="12" type="ORF">BCR32DRAFT_305543</name>
</gene>
<keyword evidence="9" id="KW-0233">DNA recombination</keyword>
<evidence type="ECO:0000256" key="4">
    <source>
        <dbReference type="ARBA" id="ARBA00022454"/>
    </source>
</evidence>
<evidence type="ECO:0000313" key="12">
    <source>
        <dbReference type="EMBL" id="ORX70372.1"/>
    </source>
</evidence>
<keyword evidence="5" id="KW-0547">Nucleotide-binding</keyword>
<evidence type="ECO:0000256" key="1">
    <source>
        <dbReference type="ARBA" id="ARBA00004123"/>
    </source>
</evidence>
<dbReference type="InterPro" id="IPR027417">
    <property type="entry name" value="P-loop_NTPase"/>
</dbReference>
<dbReference type="Gene3D" id="3.40.50.300">
    <property type="entry name" value="P-loop containing nucleotide triphosphate hydrolases"/>
    <property type="match status" value="1"/>
</dbReference>
<dbReference type="GO" id="GO:0005524">
    <property type="term" value="F:ATP binding"/>
    <property type="evidence" value="ECO:0007669"/>
    <property type="project" value="UniProtKB-KW"/>
</dbReference>
<dbReference type="PANTHER" id="PTHR19306:SF6">
    <property type="entry name" value="STRUCTURAL MAINTENANCE OF CHROMOSOMES PROTEIN 6"/>
    <property type="match status" value="1"/>
</dbReference>
<protein>
    <recommendedName>
        <fullName evidence="14">RecF/RecN/SMC N-terminal domain-containing protein</fullName>
    </recommendedName>
</protein>
<evidence type="ECO:0008006" key="14">
    <source>
        <dbReference type="Google" id="ProtNLM"/>
    </source>
</evidence>
<keyword evidence="7" id="KW-0067">ATP-binding</keyword>
<comment type="subcellular location">
    <subcellularLocation>
        <location evidence="2">Chromosome</location>
    </subcellularLocation>
    <subcellularLocation>
        <location evidence="1">Nucleus</location>
    </subcellularLocation>
</comment>
<dbReference type="OrthoDB" id="10072614at2759"/>
<dbReference type="AlphaFoldDB" id="A0A1Y1WA94"/>
<keyword evidence="11" id="KW-0539">Nucleus</keyword>
<dbReference type="GO" id="GO:0035861">
    <property type="term" value="C:site of double-strand break"/>
    <property type="evidence" value="ECO:0007669"/>
    <property type="project" value="TreeGrafter"/>
</dbReference>
<dbReference type="GO" id="GO:0003684">
    <property type="term" value="F:damaged DNA binding"/>
    <property type="evidence" value="ECO:0007669"/>
    <property type="project" value="TreeGrafter"/>
</dbReference>
<evidence type="ECO:0000256" key="8">
    <source>
        <dbReference type="ARBA" id="ARBA00023054"/>
    </source>
</evidence>
<evidence type="ECO:0000256" key="6">
    <source>
        <dbReference type="ARBA" id="ARBA00022763"/>
    </source>
</evidence>
<evidence type="ECO:0000256" key="9">
    <source>
        <dbReference type="ARBA" id="ARBA00023172"/>
    </source>
</evidence>
<accession>A0A1Y1WA94</accession>